<feature type="coiled-coil region" evidence="1">
    <location>
        <begin position="78"/>
        <end position="115"/>
    </location>
</feature>
<evidence type="ECO:0000256" key="2">
    <source>
        <dbReference type="SAM" id="MobiDB-lite"/>
    </source>
</evidence>
<comment type="caution">
    <text evidence="3">The sequence shown here is derived from an EMBL/GenBank/DDBJ whole genome shotgun (WGS) entry which is preliminary data.</text>
</comment>
<gene>
    <name evidence="3" type="ORF">FSCOSCO3_A031962</name>
</gene>
<evidence type="ECO:0000313" key="4">
    <source>
        <dbReference type="Proteomes" id="UP001314229"/>
    </source>
</evidence>
<accession>A0AAV1PEF0</accession>
<dbReference type="EMBL" id="CAWUFR010000143">
    <property type="protein sequence ID" value="CAK6969798.1"/>
    <property type="molecule type" value="Genomic_DNA"/>
</dbReference>
<feature type="compositionally biased region" description="Acidic residues" evidence="2">
    <location>
        <begin position="1"/>
        <end position="16"/>
    </location>
</feature>
<reference evidence="3 4" key="1">
    <citation type="submission" date="2024-01" db="EMBL/GenBank/DDBJ databases">
        <authorList>
            <person name="Alioto T."/>
            <person name="Alioto T."/>
            <person name="Gomez Garrido J."/>
        </authorList>
    </citation>
    <scope>NUCLEOTIDE SEQUENCE [LARGE SCALE GENOMIC DNA]</scope>
</reference>
<feature type="compositionally biased region" description="Polar residues" evidence="2">
    <location>
        <begin position="25"/>
        <end position="50"/>
    </location>
</feature>
<feature type="compositionally biased region" description="Basic and acidic residues" evidence="2">
    <location>
        <begin position="54"/>
        <end position="67"/>
    </location>
</feature>
<sequence>MSEFELAPESDEERVSDDDMKQHCTEAQPQTTEGTEADNPTTSQEPQRGQSVRKLTEKGQELHDEQVRKVAHRFSVSYEKWKTIIKDAKERKRVLEAEESERKRVLEAKRRQIERMDTLKNLKASKARLQVYEQYEGSDEEVEALLHQHVPLKEERKEVKQNVTCQSITLNHKLCHF</sequence>
<keyword evidence="4" id="KW-1185">Reference proteome</keyword>
<evidence type="ECO:0000313" key="3">
    <source>
        <dbReference type="EMBL" id="CAK6969798.1"/>
    </source>
</evidence>
<feature type="region of interest" description="Disordered" evidence="2">
    <location>
        <begin position="1"/>
        <end position="67"/>
    </location>
</feature>
<dbReference type="AlphaFoldDB" id="A0AAV1PEF0"/>
<evidence type="ECO:0000256" key="1">
    <source>
        <dbReference type="SAM" id="Coils"/>
    </source>
</evidence>
<dbReference type="Proteomes" id="UP001314229">
    <property type="component" value="Unassembled WGS sequence"/>
</dbReference>
<name>A0AAV1PEF0_SCOSC</name>
<keyword evidence="1" id="KW-0175">Coiled coil</keyword>
<proteinExistence type="predicted"/>
<organism evidence="3 4">
    <name type="scientific">Scomber scombrus</name>
    <name type="common">Atlantic mackerel</name>
    <name type="synonym">Scomber vernalis</name>
    <dbReference type="NCBI Taxonomy" id="13677"/>
    <lineage>
        <taxon>Eukaryota</taxon>
        <taxon>Metazoa</taxon>
        <taxon>Chordata</taxon>
        <taxon>Craniata</taxon>
        <taxon>Vertebrata</taxon>
        <taxon>Euteleostomi</taxon>
        <taxon>Actinopterygii</taxon>
        <taxon>Neopterygii</taxon>
        <taxon>Teleostei</taxon>
        <taxon>Neoteleostei</taxon>
        <taxon>Acanthomorphata</taxon>
        <taxon>Pelagiaria</taxon>
        <taxon>Scombriformes</taxon>
        <taxon>Scombridae</taxon>
        <taxon>Scomber</taxon>
    </lineage>
</organism>
<protein>
    <submittedName>
        <fullName evidence="3">Uncharacterized protein LOC128455620</fullName>
    </submittedName>
</protein>